<dbReference type="CDD" id="cd24142">
    <property type="entry name" value="ACL4-like"/>
    <property type="match status" value="1"/>
</dbReference>
<accession>A0A9D4BC42</accession>
<evidence type="ECO:0000313" key="3">
    <source>
        <dbReference type="EMBL" id="KAH3697071.1"/>
    </source>
</evidence>
<dbReference type="GO" id="GO:0048264">
    <property type="term" value="P:determination of ventral identity"/>
    <property type="evidence" value="ECO:0007669"/>
    <property type="project" value="TreeGrafter"/>
</dbReference>
<dbReference type="Pfam" id="PF13181">
    <property type="entry name" value="TPR_8"/>
    <property type="match status" value="3"/>
</dbReference>
<feature type="compositionally biased region" description="Acidic residues" evidence="2">
    <location>
        <begin position="354"/>
        <end position="385"/>
    </location>
</feature>
<comment type="caution">
    <text evidence="3">The sequence shown here is derived from an EMBL/GenBank/DDBJ whole genome shotgun (WGS) entry which is preliminary data.</text>
</comment>
<dbReference type="SMART" id="SM00028">
    <property type="entry name" value="TPR"/>
    <property type="match status" value="5"/>
</dbReference>
<keyword evidence="4" id="KW-1185">Reference proteome</keyword>
<feature type="repeat" description="TPR" evidence="1">
    <location>
        <begin position="77"/>
        <end position="110"/>
    </location>
</feature>
<dbReference type="PROSITE" id="PS50005">
    <property type="entry name" value="TPR"/>
    <property type="match status" value="1"/>
</dbReference>
<name>A0A9D4BC42_DREPO</name>
<dbReference type="EMBL" id="JAIWYP010000016">
    <property type="protein sequence ID" value="KAH3697071.1"/>
    <property type="molecule type" value="Genomic_DNA"/>
</dbReference>
<dbReference type="Proteomes" id="UP000828390">
    <property type="component" value="Unassembled WGS sequence"/>
</dbReference>
<dbReference type="PANTHER" id="PTHR28654:SF1">
    <property type="entry name" value="AXIN INTERACTOR, DORSALIZATION-ASSOCIATED PROTEIN"/>
    <property type="match status" value="1"/>
</dbReference>
<feature type="region of interest" description="Disordered" evidence="2">
    <location>
        <begin position="352"/>
        <end position="385"/>
    </location>
</feature>
<sequence>MGKNKFKRKQGESLDERKKRLQEAAKQTGKNDKKKDAKPKYTLDQLLDKAEECIDKFEYEMAQKFCQRALEMEPDNVRVLETSGSLLIDLGNIEGAKQCFGRAVEVCPNEGYSKYMNLGQLFEGAMAVECFQKGIELMLVEKEKREKEEVAAACGGSGSETGVTNRAISEAYLSIAEIYMTDCCFDEDAEEKCRSHIEKAMSQDTSNPDALQLMASFLLSKEQTDGAREHIKKSVSLWLPEFKASEQPEASTSAPFECPQSFESRLAAGKILIEVEEHELAIEVLETLLEENDEVVDVWYLIGWANHELGDEGRDSARSYLNKALKVYRKSKCEDAELLKHIEELLETLGTGDDVMDSDIDPEDIDDADDNLTESEEEEEEEMIH</sequence>
<reference evidence="3" key="1">
    <citation type="journal article" date="2019" name="bioRxiv">
        <title>The Genome of the Zebra Mussel, Dreissena polymorpha: A Resource for Invasive Species Research.</title>
        <authorList>
            <person name="McCartney M.A."/>
            <person name="Auch B."/>
            <person name="Kono T."/>
            <person name="Mallez S."/>
            <person name="Zhang Y."/>
            <person name="Obille A."/>
            <person name="Becker A."/>
            <person name="Abrahante J.E."/>
            <person name="Garbe J."/>
            <person name="Badalamenti J.P."/>
            <person name="Herman A."/>
            <person name="Mangelson H."/>
            <person name="Liachko I."/>
            <person name="Sullivan S."/>
            <person name="Sone E.D."/>
            <person name="Koren S."/>
            <person name="Silverstein K.A.T."/>
            <person name="Beckman K.B."/>
            <person name="Gohl D.M."/>
        </authorList>
    </citation>
    <scope>NUCLEOTIDE SEQUENCE</scope>
    <source>
        <strain evidence="3">Duluth1</strain>
        <tissue evidence="3">Whole animal</tissue>
    </source>
</reference>
<dbReference type="AlphaFoldDB" id="A0A9D4BC42"/>
<evidence type="ECO:0000256" key="1">
    <source>
        <dbReference type="PROSITE-ProRule" id="PRU00339"/>
    </source>
</evidence>
<dbReference type="GO" id="GO:0016020">
    <property type="term" value="C:membrane"/>
    <property type="evidence" value="ECO:0007669"/>
    <property type="project" value="TreeGrafter"/>
</dbReference>
<dbReference type="InterPro" id="IPR019734">
    <property type="entry name" value="TPR_rpt"/>
</dbReference>
<reference evidence="3" key="2">
    <citation type="submission" date="2020-11" db="EMBL/GenBank/DDBJ databases">
        <authorList>
            <person name="McCartney M.A."/>
            <person name="Auch B."/>
            <person name="Kono T."/>
            <person name="Mallez S."/>
            <person name="Becker A."/>
            <person name="Gohl D.M."/>
            <person name="Silverstein K.A.T."/>
            <person name="Koren S."/>
            <person name="Bechman K.B."/>
            <person name="Herman A."/>
            <person name="Abrahante J.E."/>
            <person name="Garbe J."/>
        </authorList>
    </citation>
    <scope>NUCLEOTIDE SEQUENCE</scope>
    <source>
        <strain evidence="3">Duluth1</strain>
        <tissue evidence="3">Whole animal</tissue>
    </source>
</reference>
<protein>
    <recommendedName>
        <fullName evidence="5">Assembly chaperone of rpl4</fullName>
    </recommendedName>
</protein>
<feature type="compositionally biased region" description="Basic and acidic residues" evidence="2">
    <location>
        <begin position="9"/>
        <end position="38"/>
    </location>
</feature>
<evidence type="ECO:0000313" key="4">
    <source>
        <dbReference type="Proteomes" id="UP000828390"/>
    </source>
</evidence>
<keyword evidence="1" id="KW-0802">TPR repeat</keyword>
<dbReference type="Gene3D" id="1.25.40.10">
    <property type="entry name" value="Tetratricopeptide repeat domain"/>
    <property type="match status" value="1"/>
</dbReference>
<evidence type="ECO:0000256" key="2">
    <source>
        <dbReference type="SAM" id="MobiDB-lite"/>
    </source>
</evidence>
<dbReference type="SUPFAM" id="SSF48452">
    <property type="entry name" value="TPR-like"/>
    <property type="match status" value="1"/>
</dbReference>
<dbReference type="InterPro" id="IPR011990">
    <property type="entry name" value="TPR-like_helical_dom_sf"/>
</dbReference>
<feature type="region of interest" description="Disordered" evidence="2">
    <location>
        <begin position="1"/>
        <end position="38"/>
    </location>
</feature>
<proteinExistence type="predicted"/>
<dbReference type="GO" id="GO:0035091">
    <property type="term" value="F:phosphatidylinositol binding"/>
    <property type="evidence" value="ECO:0007669"/>
    <property type="project" value="TreeGrafter"/>
</dbReference>
<gene>
    <name evidence="3" type="ORF">DPMN_084556</name>
</gene>
<evidence type="ECO:0008006" key="5">
    <source>
        <dbReference type="Google" id="ProtNLM"/>
    </source>
</evidence>
<dbReference type="PANTHER" id="PTHR28654">
    <property type="entry name" value="AXIN INTERACTOR, DORSALIZATION-ASSOCIATED PROTEIN"/>
    <property type="match status" value="1"/>
</dbReference>
<dbReference type="OrthoDB" id="1914839at2759"/>
<organism evidence="3 4">
    <name type="scientific">Dreissena polymorpha</name>
    <name type="common">Zebra mussel</name>
    <name type="synonym">Mytilus polymorpha</name>
    <dbReference type="NCBI Taxonomy" id="45954"/>
    <lineage>
        <taxon>Eukaryota</taxon>
        <taxon>Metazoa</taxon>
        <taxon>Spiralia</taxon>
        <taxon>Lophotrochozoa</taxon>
        <taxon>Mollusca</taxon>
        <taxon>Bivalvia</taxon>
        <taxon>Autobranchia</taxon>
        <taxon>Heteroconchia</taxon>
        <taxon>Euheterodonta</taxon>
        <taxon>Imparidentia</taxon>
        <taxon>Neoheterodontei</taxon>
        <taxon>Myida</taxon>
        <taxon>Dreissenoidea</taxon>
        <taxon>Dreissenidae</taxon>
        <taxon>Dreissena</taxon>
    </lineage>
</organism>